<evidence type="ECO:0000259" key="8">
    <source>
        <dbReference type="Pfam" id="PF01425"/>
    </source>
</evidence>
<dbReference type="EC" id="6.3.5.7" evidence="7"/>
<dbReference type="Proteomes" id="UP000669133">
    <property type="component" value="Unassembled WGS sequence"/>
</dbReference>
<dbReference type="GO" id="GO:0070681">
    <property type="term" value="P:glutaminyl-tRNAGln biosynthesis via transamidation"/>
    <property type="evidence" value="ECO:0007669"/>
    <property type="project" value="UniProtKB-UniRule"/>
</dbReference>
<dbReference type="InterPro" id="IPR004412">
    <property type="entry name" value="GatA"/>
</dbReference>
<dbReference type="PANTHER" id="PTHR11895">
    <property type="entry name" value="TRANSAMIDASE"/>
    <property type="match status" value="1"/>
</dbReference>
<evidence type="ECO:0000256" key="3">
    <source>
        <dbReference type="ARBA" id="ARBA00022741"/>
    </source>
</evidence>
<comment type="function">
    <text evidence="7">Allows the formation of correctly charged Gln-tRNA(Gln) through the transamidation of misacylated Glu-tRNA(Gln) in the mitochondria. The reaction takes place in the presence of glutamine and ATP through an activated gamma-phospho-Glu-tRNA(Gln).</text>
</comment>
<comment type="subunit">
    <text evidence="7">Subunit of the heterotrimeric GatFAB amidotransferase (AdT) complex, composed of A, B and F subunits.</text>
</comment>
<dbReference type="EMBL" id="JAEOAQ010000007">
    <property type="protein sequence ID" value="KAG5417752.1"/>
    <property type="molecule type" value="Genomic_DNA"/>
</dbReference>
<dbReference type="Gene3D" id="3.90.1300.10">
    <property type="entry name" value="Amidase signature (AS) domain"/>
    <property type="match status" value="1"/>
</dbReference>
<comment type="caution">
    <text evidence="9">The sequence shown here is derived from an EMBL/GenBank/DDBJ whole genome shotgun (WGS) entry which is preliminary data.</text>
</comment>
<dbReference type="InterPro" id="IPR020556">
    <property type="entry name" value="Amidase_CS"/>
</dbReference>
<protein>
    <recommendedName>
        <fullName evidence="7">Glutamyl-tRNA(Gln) amidotransferase subunit A, mitochondrial</fullName>
        <shortName evidence="7">Glu-AdT subunit A</shortName>
        <ecNumber evidence="7">6.3.5.7</ecNumber>
    </recommendedName>
</protein>
<dbReference type="OrthoDB" id="421993at2759"/>
<feature type="domain" description="Amidase" evidence="8">
    <location>
        <begin position="27"/>
        <end position="443"/>
    </location>
</feature>
<comment type="similarity">
    <text evidence="1 7">Belongs to the amidase family. GatA subfamily.</text>
</comment>
<evidence type="ECO:0000256" key="7">
    <source>
        <dbReference type="HAMAP-Rule" id="MF_03150"/>
    </source>
</evidence>
<evidence type="ECO:0000313" key="10">
    <source>
        <dbReference type="Proteomes" id="UP000669133"/>
    </source>
</evidence>
<evidence type="ECO:0000256" key="4">
    <source>
        <dbReference type="ARBA" id="ARBA00022840"/>
    </source>
</evidence>
<keyword evidence="7" id="KW-0496">Mitochondrion</keyword>
<name>A0A8H7ZFK7_9ASCO</name>
<keyword evidence="10" id="KW-1185">Reference proteome</keyword>
<keyword evidence="5 7" id="KW-0648">Protein biosynthesis</keyword>
<dbReference type="GO" id="GO:0032543">
    <property type="term" value="P:mitochondrial translation"/>
    <property type="evidence" value="ECO:0007669"/>
    <property type="project" value="UniProtKB-UniRule"/>
</dbReference>
<evidence type="ECO:0000256" key="1">
    <source>
        <dbReference type="ARBA" id="ARBA00008069"/>
    </source>
</evidence>
<dbReference type="AlphaFoldDB" id="A0A8H7ZFK7"/>
<evidence type="ECO:0000256" key="2">
    <source>
        <dbReference type="ARBA" id="ARBA00022598"/>
    </source>
</evidence>
<feature type="active site" description="Acyl-ester intermediate" evidence="7">
    <location>
        <position position="142"/>
    </location>
</feature>
<keyword evidence="4 7" id="KW-0067">ATP-binding</keyword>
<evidence type="ECO:0000256" key="6">
    <source>
        <dbReference type="ARBA" id="ARBA00047407"/>
    </source>
</evidence>
<dbReference type="SMR" id="A0A8H7ZFK7"/>
<reference evidence="9 10" key="1">
    <citation type="submission" date="2020-12" db="EMBL/GenBank/DDBJ databases">
        <title>Effect of drift, selection, and recombination on the evolution of hybrid genomes in Candida yeast pathogens.</title>
        <authorList>
            <person name="Mixao V."/>
            <person name="Ksiezopolska E."/>
            <person name="Saus E."/>
            <person name="Boekhout T."/>
            <person name="Gacser A."/>
            <person name="Gabaldon T."/>
        </authorList>
    </citation>
    <scope>NUCLEOTIDE SEQUENCE [LARGE SCALE GENOMIC DNA]</scope>
    <source>
        <strain evidence="9 10">BP57</strain>
    </source>
</reference>
<sequence>MVRQYIQLRHLSTRADSFNSIITKGTIAGHQSAPLSNTTYALKDNIVTKDFLTTAASHALYNYQSPFDATVVKLLSNNGATCIGKANLDEFGMGSSNLNSYYGAVTNPFDENAVPGGSSGGSAAAVAGDIVNFSIGTDTGGSIRLPASYCNVFGFKPTYGRISRWGVIPYAQTLDTVGIISKDIDLVEKVYDVLNVEDQKDPTSLPKSVRNNMEFTEESSQLTFGIPSHFLFEEVSDHVRSKWIEVLENLIDRGHRVKFISVKAIRKALPVYYTIATSEAASNLARYDGTRYGYTSKPLNVNDHPMELIFKNRTESLGPEVRRRILLGNYTLSSESGDHYAKATELREKLTREFSSVFKMKHPLLQDSYNEEGCDLIISPTAMDVAPSVEESTTKNAENILYEYINDIFTVPISLAGLPAISVPFNGIGIQVFGQYGDDKLVLHAAKLIK</sequence>
<dbReference type="GO" id="GO:0005739">
    <property type="term" value="C:mitochondrion"/>
    <property type="evidence" value="ECO:0007669"/>
    <property type="project" value="UniProtKB-SubCell"/>
</dbReference>
<dbReference type="PROSITE" id="PS00571">
    <property type="entry name" value="AMIDASES"/>
    <property type="match status" value="1"/>
</dbReference>
<keyword evidence="2 7" id="KW-0436">Ligase</keyword>
<comment type="catalytic activity">
    <reaction evidence="6 7">
        <text>L-glutamyl-tRNA(Gln) + L-glutamine + ATP + H2O = L-glutaminyl-tRNA(Gln) + L-glutamate + ADP + phosphate + H(+)</text>
        <dbReference type="Rhea" id="RHEA:17521"/>
        <dbReference type="Rhea" id="RHEA-COMP:9681"/>
        <dbReference type="Rhea" id="RHEA-COMP:9684"/>
        <dbReference type="ChEBI" id="CHEBI:15377"/>
        <dbReference type="ChEBI" id="CHEBI:15378"/>
        <dbReference type="ChEBI" id="CHEBI:29985"/>
        <dbReference type="ChEBI" id="CHEBI:30616"/>
        <dbReference type="ChEBI" id="CHEBI:43474"/>
        <dbReference type="ChEBI" id="CHEBI:58359"/>
        <dbReference type="ChEBI" id="CHEBI:78520"/>
        <dbReference type="ChEBI" id="CHEBI:78521"/>
        <dbReference type="ChEBI" id="CHEBI:456216"/>
        <dbReference type="EC" id="6.3.5.7"/>
    </reaction>
</comment>
<dbReference type="InterPro" id="IPR036928">
    <property type="entry name" value="AS_sf"/>
</dbReference>
<dbReference type="InterPro" id="IPR023631">
    <property type="entry name" value="Amidase_dom"/>
</dbReference>
<dbReference type="Pfam" id="PF01425">
    <property type="entry name" value="Amidase"/>
    <property type="match status" value="1"/>
</dbReference>
<accession>A0A8H7ZFK7</accession>
<comment type="subcellular location">
    <subcellularLocation>
        <location evidence="7">Mitochondrion</location>
    </subcellularLocation>
</comment>
<evidence type="ECO:0000313" key="9">
    <source>
        <dbReference type="EMBL" id="KAG5417752.1"/>
    </source>
</evidence>
<feature type="active site" description="Charge relay system" evidence="7">
    <location>
        <position position="43"/>
    </location>
</feature>
<dbReference type="HAMAP" id="MF_00120">
    <property type="entry name" value="GatA"/>
    <property type="match status" value="1"/>
</dbReference>
<dbReference type="GO" id="GO:0030956">
    <property type="term" value="C:glutamyl-tRNA(Gln) amidotransferase complex"/>
    <property type="evidence" value="ECO:0007669"/>
    <property type="project" value="UniProtKB-UniRule"/>
</dbReference>
<organism evidence="9 10">
    <name type="scientific">Candida metapsilosis</name>
    <dbReference type="NCBI Taxonomy" id="273372"/>
    <lineage>
        <taxon>Eukaryota</taxon>
        <taxon>Fungi</taxon>
        <taxon>Dikarya</taxon>
        <taxon>Ascomycota</taxon>
        <taxon>Saccharomycotina</taxon>
        <taxon>Pichiomycetes</taxon>
        <taxon>Debaryomycetaceae</taxon>
        <taxon>Candida/Lodderomyces clade</taxon>
        <taxon>Candida</taxon>
    </lineage>
</organism>
<dbReference type="GO" id="GO:0050567">
    <property type="term" value="F:glutaminyl-tRNA synthase (glutamine-hydrolyzing) activity"/>
    <property type="evidence" value="ECO:0007669"/>
    <property type="project" value="UniProtKB-UniRule"/>
</dbReference>
<gene>
    <name evidence="7" type="primary">HER2</name>
    <name evidence="9" type="ORF">I9W82_005388</name>
</gene>
<dbReference type="InterPro" id="IPR000120">
    <property type="entry name" value="Amidase"/>
</dbReference>
<keyword evidence="3 7" id="KW-0547">Nucleotide-binding</keyword>
<dbReference type="PANTHER" id="PTHR11895:SF7">
    <property type="entry name" value="GLUTAMYL-TRNA(GLN) AMIDOTRANSFERASE SUBUNIT A, MITOCHONDRIAL"/>
    <property type="match status" value="1"/>
</dbReference>
<feature type="active site" description="Charge relay system" evidence="7">
    <location>
        <position position="118"/>
    </location>
</feature>
<dbReference type="GO" id="GO:0005524">
    <property type="term" value="F:ATP binding"/>
    <property type="evidence" value="ECO:0007669"/>
    <property type="project" value="UniProtKB-KW"/>
</dbReference>
<proteinExistence type="inferred from homology"/>
<evidence type="ECO:0000256" key="5">
    <source>
        <dbReference type="ARBA" id="ARBA00022917"/>
    </source>
</evidence>
<dbReference type="SUPFAM" id="SSF75304">
    <property type="entry name" value="Amidase signature (AS) enzymes"/>
    <property type="match status" value="1"/>
</dbReference>